<protein>
    <submittedName>
        <fullName evidence="4">Transcriptional regulator, TetR family</fullName>
    </submittedName>
</protein>
<dbReference type="AlphaFoldDB" id="A0A1M5MIH1"/>
<gene>
    <name evidence="4" type="ORF">SAMN05444320_113129</name>
</gene>
<dbReference type="InterPro" id="IPR050109">
    <property type="entry name" value="HTH-type_TetR-like_transc_reg"/>
</dbReference>
<dbReference type="EMBL" id="FQVN01000013">
    <property type="protein sequence ID" value="SHG77011.1"/>
    <property type="molecule type" value="Genomic_DNA"/>
</dbReference>
<keyword evidence="5" id="KW-1185">Reference proteome</keyword>
<dbReference type="GO" id="GO:0003700">
    <property type="term" value="F:DNA-binding transcription factor activity"/>
    <property type="evidence" value="ECO:0007669"/>
    <property type="project" value="TreeGrafter"/>
</dbReference>
<dbReference type="InterPro" id="IPR001647">
    <property type="entry name" value="HTH_TetR"/>
</dbReference>
<feature type="domain" description="HTH tetR-type" evidence="3">
    <location>
        <begin position="17"/>
        <end position="78"/>
    </location>
</feature>
<name>A0A1M5MIH1_STRHI</name>
<dbReference type="SUPFAM" id="SSF48498">
    <property type="entry name" value="Tetracyclin repressor-like, C-terminal domain"/>
    <property type="match status" value="1"/>
</dbReference>
<keyword evidence="1 2" id="KW-0238">DNA-binding</keyword>
<dbReference type="InterPro" id="IPR009057">
    <property type="entry name" value="Homeodomain-like_sf"/>
</dbReference>
<dbReference type="Gene3D" id="1.10.357.10">
    <property type="entry name" value="Tetracycline Repressor, domain 2"/>
    <property type="match status" value="1"/>
</dbReference>
<evidence type="ECO:0000256" key="1">
    <source>
        <dbReference type="ARBA" id="ARBA00023125"/>
    </source>
</evidence>
<dbReference type="PANTHER" id="PTHR30055:SF226">
    <property type="entry name" value="HTH-TYPE TRANSCRIPTIONAL REGULATOR PKSA"/>
    <property type="match status" value="1"/>
</dbReference>
<dbReference type="GO" id="GO:0000976">
    <property type="term" value="F:transcription cis-regulatory region binding"/>
    <property type="evidence" value="ECO:0007669"/>
    <property type="project" value="TreeGrafter"/>
</dbReference>
<dbReference type="Gene3D" id="1.10.10.60">
    <property type="entry name" value="Homeodomain-like"/>
    <property type="match status" value="1"/>
</dbReference>
<accession>A0A1M5MIH1</accession>
<comment type="caution">
    <text evidence="2">Lacks conserved residue(s) required for the propagation of feature annotation.</text>
</comment>
<dbReference type="SUPFAM" id="SSF46689">
    <property type="entry name" value="Homeodomain-like"/>
    <property type="match status" value="1"/>
</dbReference>
<dbReference type="Pfam" id="PF00440">
    <property type="entry name" value="TetR_N"/>
    <property type="match status" value="1"/>
</dbReference>
<dbReference type="PROSITE" id="PS50977">
    <property type="entry name" value="HTH_TETR_2"/>
    <property type="match status" value="1"/>
</dbReference>
<evidence type="ECO:0000256" key="2">
    <source>
        <dbReference type="PROSITE-ProRule" id="PRU00335"/>
    </source>
</evidence>
<dbReference type="RefSeq" id="WP_073489217.1">
    <property type="nucleotide sequence ID" value="NZ_FQVN01000013.1"/>
</dbReference>
<dbReference type="PANTHER" id="PTHR30055">
    <property type="entry name" value="HTH-TYPE TRANSCRIPTIONAL REGULATOR RUTR"/>
    <property type="match status" value="1"/>
</dbReference>
<dbReference type="OrthoDB" id="9806334at2"/>
<evidence type="ECO:0000313" key="4">
    <source>
        <dbReference type="EMBL" id="SHG77011.1"/>
    </source>
</evidence>
<reference evidence="4 5" key="1">
    <citation type="submission" date="2016-11" db="EMBL/GenBank/DDBJ databases">
        <authorList>
            <person name="Jaros S."/>
            <person name="Januszkiewicz K."/>
            <person name="Wedrychowicz H."/>
        </authorList>
    </citation>
    <scope>NUCLEOTIDE SEQUENCE [LARGE SCALE GENOMIC DNA]</scope>
    <source>
        <strain evidence="4 5">DSM 44523</strain>
    </source>
</reference>
<evidence type="ECO:0000259" key="3">
    <source>
        <dbReference type="PROSITE" id="PS50977"/>
    </source>
</evidence>
<dbReference type="InterPro" id="IPR036271">
    <property type="entry name" value="Tet_transcr_reg_TetR-rel_C_sf"/>
</dbReference>
<organism evidence="4 5">
    <name type="scientific">Streptoalloteichus hindustanus</name>
    <dbReference type="NCBI Taxonomy" id="2017"/>
    <lineage>
        <taxon>Bacteria</taxon>
        <taxon>Bacillati</taxon>
        <taxon>Actinomycetota</taxon>
        <taxon>Actinomycetes</taxon>
        <taxon>Pseudonocardiales</taxon>
        <taxon>Pseudonocardiaceae</taxon>
        <taxon>Streptoalloteichus</taxon>
    </lineage>
</organism>
<proteinExistence type="predicted"/>
<dbReference type="Proteomes" id="UP000184501">
    <property type="component" value="Unassembled WGS sequence"/>
</dbReference>
<sequence>MRAKASGGQRERTFTESGRRAQIVDAAIEVIAELGYARASFARIAKRAGLSSTGMISYHFAGKDDLVRACAEEIVRVLTEFMRPRIDAAAGYAAKLRAYIESNVDIVGSRPAHLRALLEILNNARDADGQVIVDSAVVTSRAELFATHLRDGQRAGEFGAFDVWVMAHALTGAIDAVVGAHATGEEGEGPARDLERCGRELADAFERATAPWRR</sequence>
<evidence type="ECO:0000313" key="5">
    <source>
        <dbReference type="Proteomes" id="UP000184501"/>
    </source>
</evidence>